<feature type="transmembrane region" description="Helical" evidence="1">
    <location>
        <begin position="247"/>
        <end position="267"/>
    </location>
</feature>
<keyword evidence="1" id="KW-1133">Transmembrane helix</keyword>
<reference evidence="2 3" key="1">
    <citation type="journal article" date="2019" name="Appl. Microbiol. Biotechnol.">
        <title>Genome sequence of Isaria javanica and comparative genome analysis insights into family S53 peptidase evolution in fungal entomopathogens.</title>
        <authorList>
            <person name="Lin R."/>
            <person name="Zhang X."/>
            <person name="Xin B."/>
            <person name="Zou M."/>
            <person name="Gao Y."/>
            <person name="Qin F."/>
            <person name="Hu Q."/>
            <person name="Xie B."/>
            <person name="Cheng X."/>
        </authorList>
    </citation>
    <scope>NUCLEOTIDE SEQUENCE [LARGE SCALE GENOMIC DNA]</scope>
    <source>
        <strain evidence="2 3">IJ1G</strain>
    </source>
</reference>
<evidence type="ECO:0000313" key="3">
    <source>
        <dbReference type="Proteomes" id="UP000315783"/>
    </source>
</evidence>
<feature type="transmembrane region" description="Helical" evidence="1">
    <location>
        <begin position="273"/>
        <end position="294"/>
    </location>
</feature>
<keyword evidence="3" id="KW-1185">Reference proteome</keyword>
<dbReference type="OrthoDB" id="4961018at2759"/>
<dbReference type="EMBL" id="SPUK01000009">
    <property type="protein sequence ID" value="TQV94873.1"/>
    <property type="molecule type" value="Genomic_DNA"/>
</dbReference>
<dbReference type="Gene3D" id="1.20.1170.10">
    <property type="match status" value="1"/>
</dbReference>
<protein>
    <submittedName>
        <fullName evidence="2">Uncharacterized protein</fullName>
    </submittedName>
</protein>
<dbReference type="SUPFAM" id="SSF58100">
    <property type="entry name" value="Bacterial hemolysins"/>
    <property type="match status" value="1"/>
</dbReference>
<evidence type="ECO:0000256" key="1">
    <source>
        <dbReference type="SAM" id="Phobius"/>
    </source>
</evidence>
<organism evidence="2 3">
    <name type="scientific">Cordyceps javanica</name>
    <dbReference type="NCBI Taxonomy" id="43265"/>
    <lineage>
        <taxon>Eukaryota</taxon>
        <taxon>Fungi</taxon>
        <taxon>Dikarya</taxon>
        <taxon>Ascomycota</taxon>
        <taxon>Pezizomycotina</taxon>
        <taxon>Sordariomycetes</taxon>
        <taxon>Hypocreomycetidae</taxon>
        <taxon>Hypocreales</taxon>
        <taxon>Cordycipitaceae</taxon>
        <taxon>Cordyceps</taxon>
    </lineage>
</organism>
<gene>
    <name evidence="2" type="ORF">IF1G_06884</name>
</gene>
<accession>A0A545UZJ3</accession>
<evidence type="ECO:0000313" key="2">
    <source>
        <dbReference type="EMBL" id="TQV94873.1"/>
    </source>
</evidence>
<sequence>MSIETPPPSYESVVQGLISKTDGKQLTAHQLHTYAASLTPDQKSTIANGPLPDPNNLTPEEVAKFHEKVQKDLTNPATVEIFKAAARDAVTAYQALDQKFASIYTQLAKIDSDNSLTSTDQFLPRFGDIQNSWRQVLKDSRTLAADVSVYAKSFDTTIIPVVADPTLDATSKLAILDAAKKNTEGYHDRADDIKTRLQKVVDDFGKFTGEFGTWGQKTEGDINNQIKTAQKEQQDLLDHLSSLRSRFIGFGVGAGIGVALIIGGFFAGPFAPLFWVAGGLITVGFGIGLIATGIDYSNTNNALTAKKNEIASLNAKVSSIQSARTTLQATLNDDVAYMATHMTAITGVWGSLMDDTEQIRKWIESGESFENIASLPPALKINVVGNQLSSAVALYTKIGEYLSEYSSGMITANIPDPKS</sequence>
<dbReference type="Proteomes" id="UP000315783">
    <property type="component" value="Unassembled WGS sequence"/>
</dbReference>
<keyword evidence="1" id="KW-0472">Membrane</keyword>
<keyword evidence="1" id="KW-0812">Transmembrane</keyword>
<name>A0A545UZJ3_9HYPO</name>
<comment type="caution">
    <text evidence="2">The sequence shown here is derived from an EMBL/GenBank/DDBJ whole genome shotgun (WGS) entry which is preliminary data.</text>
</comment>
<proteinExistence type="predicted"/>
<dbReference type="AlphaFoldDB" id="A0A545UZJ3"/>